<reference evidence="2 3" key="1">
    <citation type="submission" date="2015-04" db="EMBL/GenBank/DDBJ databases">
        <title>The draft genome sequence of Fusarium langsethiae, a T-2/HT-2 mycotoxin producer.</title>
        <authorList>
            <person name="Lysoe E."/>
            <person name="Divon H.H."/>
            <person name="Terzi V."/>
            <person name="Orru L."/>
            <person name="Lamontanara A."/>
            <person name="Kolseth A.-K."/>
            <person name="Frandsen R.J."/>
            <person name="Nielsen K."/>
            <person name="Thrane U."/>
        </authorList>
    </citation>
    <scope>NUCLEOTIDE SEQUENCE [LARGE SCALE GENOMIC DNA]</scope>
    <source>
        <strain evidence="2 3">Fl201059</strain>
    </source>
</reference>
<evidence type="ECO:0000256" key="1">
    <source>
        <dbReference type="SAM" id="MobiDB-lite"/>
    </source>
</evidence>
<keyword evidence="3" id="KW-1185">Reference proteome</keyword>
<protein>
    <submittedName>
        <fullName evidence="2">Uncharacterized protein</fullName>
    </submittedName>
</protein>
<feature type="compositionally biased region" description="Basic and acidic residues" evidence="1">
    <location>
        <begin position="281"/>
        <end position="295"/>
    </location>
</feature>
<sequence>MKELETEHEVTRAKKQELQDKVAESVGKRIVADLIDILGLTTVQNLAPAVLSPPEGTISATKDYVDGASLPAPDDMDAPPATTGLTTRSRTYGARNNGVRRKMTPSIGPSMPEGDSSLKRKRQAGDYDEQDIKQEKKTPRISTRQTPSLAGKNNTDSVSSLTTPCTRSGDLHQHSNETTVSSSKKGMKLQLKDIRLDVNRRSARVMLQRHPFRTDLWVCLVFFPPDHASVGLDTVVNQSFMPTFVQLVNRRRTANDPEGPAALGTVPPPVDAHTGLSSGRGGEEKAAKKFENKKG</sequence>
<gene>
    <name evidence="2" type="ORF">FLAG1_10623</name>
</gene>
<dbReference type="OrthoDB" id="5096715at2759"/>
<name>A0A0M9ENC8_FUSLA</name>
<accession>A0A0M9ENC8</accession>
<feature type="region of interest" description="Disordered" evidence="1">
    <location>
        <begin position="65"/>
        <end position="186"/>
    </location>
</feature>
<proteinExistence type="predicted"/>
<feature type="region of interest" description="Disordered" evidence="1">
    <location>
        <begin position="255"/>
        <end position="295"/>
    </location>
</feature>
<evidence type="ECO:0000313" key="2">
    <source>
        <dbReference type="EMBL" id="KPA36598.1"/>
    </source>
</evidence>
<organism evidence="2 3">
    <name type="scientific">Fusarium langsethiae</name>
    <dbReference type="NCBI Taxonomy" id="179993"/>
    <lineage>
        <taxon>Eukaryota</taxon>
        <taxon>Fungi</taxon>
        <taxon>Dikarya</taxon>
        <taxon>Ascomycota</taxon>
        <taxon>Pezizomycotina</taxon>
        <taxon>Sordariomycetes</taxon>
        <taxon>Hypocreomycetidae</taxon>
        <taxon>Hypocreales</taxon>
        <taxon>Nectriaceae</taxon>
        <taxon>Fusarium</taxon>
    </lineage>
</organism>
<dbReference type="AlphaFoldDB" id="A0A0M9ENC8"/>
<comment type="caution">
    <text evidence="2">The sequence shown here is derived from an EMBL/GenBank/DDBJ whole genome shotgun (WGS) entry which is preliminary data.</text>
</comment>
<dbReference type="EMBL" id="JXCE01000592">
    <property type="protein sequence ID" value="KPA36598.1"/>
    <property type="molecule type" value="Genomic_DNA"/>
</dbReference>
<feature type="compositionally biased region" description="Polar residues" evidence="1">
    <location>
        <begin position="140"/>
        <end position="166"/>
    </location>
</feature>
<dbReference type="Proteomes" id="UP000037904">
    <property type="component" value="Unassembled WGS sequence"/>
</dbReference>
<evidence type="ECO:0000313" key="3">
    <source>
        <dbReference type="Proteomes" id="UP000037904"/>
    </source>
</evidence>